<keyword evidence="2" id="KW-0964">Secreted</keyword>
<dbReference type="PANTHER" id="PTHR23303">
    <property type="entry name" value="CARBOXYPEPTIDASE REGULATORY REGION-CONTAINING"/>
    <property type="match status" value="1"/>
</dbReference>
<accession>A0ABU0E232</accession>
<gene>
    <name evidence="8" type="ORF">J2S15_001693</name>
</gene>
<feature type="domain" description="SpaA-like prealbumin fold" evidence="7">
    <location>
        <begin position="1258"/>
        <end position="1344"/>
    </location>
</feature>
<dbReference type="InterPro" id="IPR033764">
    <property type="entry name" value="Sdr_B"/>
</dbReference>
<evidence type="ECO:0000256" key="3">
    <source>
        <dbReference type="ARBA" id="ARBA00022729"/>
    </source>
</evidence>
<feature type="chain" id="PRO_5045881389" evidence="5">
    <location>
        <begin position="28"/>
        <end position="1435"/>
    </location>
</feature>
<dbReference type="Gene3D" id="2.60.40.10">
    <property type="entry name" value="Immunoglobulins"/>
    <property type="match status" value="4"/>
</dbReference>
<dbReference type="InterPro" id="IPR041033">
    <property type="entry name" value="SpaA_PFL_dom_1"/>
</dbReference>
<evidence type="ECO:0000256" key="5">
    <source>
        <dbReference type="SAM" id="SignalP"/>
    </source>
</evidence>
<protein>
    <submittedName>
        <fullName evidence="8">Uncharacterized protein</fullName>
    </submittedName>
</protein>
<evidence type="ECO:0000256" key="4">
    <source>
        <dbReference type="SAM" id="MobiDB-lite"/>
    </source>
</evidence>
<dbReference type="EMBL" id="JAUSUR010000002">
    <property type="protein sequence ID" value="MDQ0360948.1"/>
    <property type="molecule type" value="Genomic_DNA"/>
</dbReference>
<evidence type="ECO:0000256" key="1">
    <source>
        <dbReference type="ARBA" id="ARBA00004613"/>
    </source>
</evidence>
<keyword evidence="3 5" id="KW-0732">Signal</keyword>
<keyword evidence="9" id="KW-1185">Reference proteome</keyword>
<dbReference type="Pfam" id="PF17802">
    <property type="entry name" value="SpaA"/>
    <property type="match status" value="1"/>
</dbReference>
<dbReference type="InterPro" id="IPR051417">
    <property type="entry name" value="SDr/BOS_complex"/>
</dbReference>
<feature type="signal peptide" evidence="5">
    <location>
        <begin position="1"/>
        <end position="27"/>
    </location>
</feature>
<feature type="compositionally biased region" description="Acidic residues" evidence="4">
    <location>
        <begin position="1358"/>
        <end position="1370"/>
    </location>
</feature>
<dbReference type="InterPro" id="IPR013783">
    <property type="entry name" value="Ig-like_fold"/>
</dbReference>
<proteinExistence type="predicted"/>
<feature type="compositionally biased region" description="Polar residues" evidence="4">
    <location>
        <begin position="1391"/>
        <end position="1405"/>
    </location>
</feature>
<dbReference type="PANTHER" id="PTHR23303:SF15">
    <property type="entry name" value="COLOSSIN-A"/>
    <property type="match status" value="1"/>
</dbReference>
<reference evidence="8 9" key="1">
    <citation type="submission" date="2023-07" db="EMBL/GenBank/DDBJ databases">
        <title>Genomic Encyclopedia of Type Strains, Phase IV (KMG-IV): sequencing the most valuable type-strain genomes for metagenomic binning, comparative biology and taxonomic classification.</title>
        <authorList>
            <person name="Goeker M."/>
        </authorList>
    </citation>
    <scope>NUCLEOTIDE SEQUENCE [LARGE SCALE GENOMIC DNA]</scope>
    <source>
        <strain evidence="8 9">DSM 16784</strain>
    </source>
</reference>
<dbReference type="RefSeq" id="WP_307407238.1">
    <property type="nucleotide sequence ID" value="NZ_JAUSUR010000002.1"/>
</dbReference>
<dbReference type="SUPFAM" id="SSF117074">
    <property type="entry name" value="Hypothetical protein PA1324"/>
    <property type="match status" value="3"/>
</dbReference>
<name>A0ABU0E232_9FIRM</name>
<evidence type="ECO:0000313" key="8">
    <source>
        <dbReference type="EMBL" id="MDQ0360948.1"/>
    </source>
</evidence>
<dbReference type="Pfam" id="PF17210">
    <property type="entry name" value="SdrD_B"/>
    <property type="match status" value="2"/>
</dbReference>
<sequence>MNKNRKIFAFFLSAFVIISAMITPAFSQEGVTRSVAIANIDTQVKFDKSVVQPGETFVLQLQVNSVAIGEEDENESGIKSLNISFDIPSSVEVKKMPVNSAFTITQTGQTITITGNTDIRVAKLFLMDFEFAYKEGKYPTDASLRVFEPEVKVSATNANINQPISGKVELEIRDQQTPILSVEKEDKSAHVIHTATITLTPEPHIGGLDHNNASVRLDLPDDIILYSAMYNGTNYPVQTDSNGKYIEVSVGSLLTSGVKQVIVLNYKYDFVDAPDERLIDVTYSGTRDGIGTQIIETGVVKDLVYPIGSGESTDAKEFFTKEGSSTVIRESGQKVIYEVELRPQSDLKDVYLIDDPLANESEYFDALQFSKISWSAKTSVNPSLTELVKTKVSYQTNKDSSWKTATSQFTSSGQVLVADLGLDSDEYITKLKYDFNYNGTSTIPLEAGKVVITMEADTLAGITNRTTGLDDGLTNTLSIYGEQKDVGASTYTKISEEDDNNVHTFTTTYIDRGAGIGLSNPGLADDWGSMFSPRSPAIGETFTYQVNMNNVDGTGDLLSAVGYIVVPANVDFKKVELVNPNNAPNATFETRTISNGSTLVVVHYNKDISQSWYGNQYAVKITAVGTGGTSATFSSYFASENPNQKYVHATHDNFIETVGTYTQDNSGVSRQAVTFLEHVDLDVSKEVSINGTDYTKNIMLTQSDWDSLTDQEVYYKISITNNSSSKFTQLRVIDMLPELSDSLVMTDNPKNSTLVTDFVSIDYTTSSTAIVDYAFSEDATYDNNIKDLSDFTSDNNTWTAFNGLASDTSYTDANAIRIDINNLEQNESIEFIVKVKVPQPESKVKVAWNSIGYGGKLDTGTYIIPGEPYKSGIYSSTYSADAEISGVAWEDLNGNDMKDADEPLFTNKEVKLLDKNGDIVAETVTDSNGLYQFTGLFPGKYTVVMNYMGPQYYLSTPNIGGDDVNSDFVDWDNAGVQVEADVVLAEGEVRQNVDAGFYRTLNVGDLVWNDENMNGQYDSGEKGISNYELTLVRLDDSGNATSQTYTTRTNDQGIYTFYKVKPGKYKITTQPKEGFVVSQLGTSPDGNIFTLNNTDGVVESGVLQFTSGVSDMDCDLGMYQANQTISGSIFYDMNYDSMYNGESVDQAFTNNVDENDVQILKVELLDDNNDVIDETGVASDGSFIFTDVDPGDYYVQISIADEYSEYLKCAPKFAATTRGIVMNDVSVFNDDTIITDKITVVANSNVSDQNLGLQPYYDLTIIKEDSEDQTRLDGAEFELSLDKIAVVENQKSNDDGEIIYEKIKAGDYELQEITAPEGYELNDTIYRISLNDTKTFAWEYTVTNEKTSEGTDPTTPVDPEEPDTPDTPDNPDDKETPKPPVDATDDLKPNANPSKANSTNVATGDTTNNTLWILLAAGSLGVILDRKKELIFRRK</sequence>
<comment type="caution">
    <text evidence="8">The sequence shown here is derived from an EMBL/GenBank/DDBJ whole genome shotgun (WGS) entry which is preliminary data.</text>
</comment>
<organism evidence="8 9">
    <name type="scientific">Breznakia pachnodae</name>
    <dbReference type="NCBI Taxonomy" id="265178"/>
    <lineage>
        <taxon>Bacteria</taxon>
        <taxon>Bacillati</taxon>
        <taxon>Bacillota</taxon>
        <taxon>Erysipelotrichia</taxon>
        <taxon>Erysipelotrichales</taxon>
        <taxon>Erysipelotrichaceae</taxon>
        <taxon>Breznakia</taxon>
    </lineage>
</organism>
<evidence type="ECO:0000259" key="7">
    <source>
        <dbReference type="Pfam" id="PF17802"/>
    </source>
</evidence>
<evidence type="ECO:0000256" key="2">
    <source>
        <dbReference type="ARBA" id="ARBA00022525"/>
    </source>
</evidence>
<feature type="region of interest" description="Disordered" evidence="4">
    <location>
        <begin position="1343"/>
        <end position="1405"/>
    </location>
</feature>
<feature type="domain" description="SD-repeat containing protein B" evidence="6">
    <location>
        <begin position="884"/>
        <end position="997"/>
    </location>
</feature>
<comment type="subcellular location">
    <subcellularLocation>
        <location evidence="1">Secreted</location>
    </subcellularLocation>
</comment>
<evidence type="ECO:0000259" key="6">
    <source>
        <dbReference type="Pfam" id="PF17210"/>
    </source>
</evidence>
<evidence type="ECO:0000313" key="9">
    <source>
        <dbReference type="Proteomes" id="UP001230220"/>
    </source>
</evidence>
<dbReference type="Proteomes" id="UP001230220">
    <property type="component" value="Unassembled WGS sequence"/>
</dbReference>
<feature type="domain" description="SD-repeat containing protein B" evidence="6">
    <location>
        <begin position="1002"/>
        <end position="1117"/>
    </location>
</feature>